<feature type="compositionally biased region" description="Pro residues" evidence="1">
    <location>
        <begin position="1"/>
        <end position="14"/>
    </location>
</feature>
<feature type="region of interest" description="Disordered" evidence="1">
    <location>
        <begin position="1"/>
        <end position="41"/>
    </location>
</feature>
<dbReference type="Pfam" id="PF13354">
    <property type="entry name" value="Beta-lactamase2"/>
    <property type="match status" value="1"/>
</dbReference>
<feature type="compositionally biased region" description="Low complexity" evidence="1">
    <location>
        <begin position="182"/>
        <end position="191"/>
    </location>
</feature>
<dbReference type="Proteomes" id="UP000620633">
    <property type="component" value="Unassembled WGS sequence"/>
</dbReference>
<dbReference type="RefSeq" id="WP_189100926.1">
    <property type="nucleotide sequence ID" value="NZ_BMQO01000006.1"/>
</dbReference>
<organism evidence="3 4">
    <name type="scientific">Deinococcus knuensis</name>
    <dbReference type="NCBI Taxonomy" id="1837380"/>
    <lineage>
        <taxon>Bacteria</taxon>
        <taxon>Thermotogati</taxon>
        <taxon>Deinococcota</taxon>
        <taxon>Deinococci</taxon>
        <taxon>Deinococcales</taxon>
        <taxon>Deinococcaceae</taxon>
        <taxon>Deinococcus</taxon>
    </lineage>
</organism>
<protein>
    <recommendedName>
        <fullName evidence="2">Beta-lactamase class A catalytic domain-containing protein</fullName>
    </recommendedName>
</protein>
<evidence type="ECO:0000313" key="3">
    <source>
        <dbReference type="EMBL" id="GGS26634.1"/>
    </source>
</evidence>
<dbReference type="InterPro" id="IPR012338">
    <property type="entry name" value="Beta-lactam/transpept-like"/>
</dbReference>
<evidence type="ECO:0000256" key="1">
    <source>
        <dbReference type="SAM" id="MobiDB-lite"/>
    </source>
</evidence>
<reference evidence="4" key="1">
    <citation type="journal article" date="2019" name="Int. J. Syst. Evol. Microbiol.">
        <title>The Global Catalogue of Microorganisms (GCM) 10K type strain sequencing project: providing services to taxonomists for standard genome sequencing and annotation.</title>
        <authorList>
            <consortium name="The Broad Institute Genomics Platform"/>
            <consortium name="The Broad Institute Genome Sequencing Center for Infectious Disease"/>
            <person name="Wu L."/>
            <person name="Ma J."/>
        </authorList>
    </citation>
    <scope>NUCLEOTIDE SEQUENCE [LARGE SCALE GENOMIC DNA]</scope>
    <source>
        <strain evidence="4">JCM 31406</strain>
    </source>
</reference>
<keyword evidence="4" id="KW-1185">Reference proteome</keyword>
<proteinExistence type="predicted"/>
<evidence type="ECO:0000313" key="4">
    <source>
        <dbReference type="Proteomes" id="UP000620633"/>
    </source>
</evidence>
<dbReference type="Gene3D" id="3.40.710.10">
    <property type="entry name" value="DD-peptidase/beta-lactamase superfamily"/>
    <property type="match status" value="1"/>
</dbReference>
<feature type="region of interest" description="Disordered" evidence="1">
    <location>
        <begin position="169"/>
        <end position="191"/>
    </location>
</feature>
<dbReference type="InterPro" id="IPR000871">
    <property type="entry name" value="Beta-lactam_class-A"/>
</dbReference>
<dbReference type="InterPro" id="IPR045155">
    <property type="entry name" value="Beta-lactam_cat"/>
</dbReference>
<dbReference type="PANTHER" id="PTHR35333">
    <property type="entry name" value="BETA-LACTAMASE"/>
    <property type="match status" value="1"/>
</dbReference>
<comment type="caution">
    <text evidence="3">The sequence shown here is derived from an EMBL/GenBank/DDBJ whole genome shotgun (WGS) entry which is preliminary data.</text>
</comment>
<feature type="domain" description="Beta-lactamase class A catalytic" evidence="2">
    <location>
        <begin position="227"/>
        <end position="484"/>
    </location>
</feature>
<dbReference type="SUPFAM" id="SSF56601">
    <property type="entry name" value="beta-lactamase/transpeptidase-like"/>
    <property type="match status" value="1"/>
</dbReference>
<gene>
    <name evidence="3" type="ORF">GCM10008961_17560</name>
</gene>
<dbReference type="EMBL" id="BMQO01000006">
    <property type="protein sequence ID" value="GGS26634.1"/>
    <property type="molecule type" value="Genomic_DNA"/>
</dbReference>
<evidence type="ECO:0000259" key="2">
    <source>
        <dbReference type="Pfam" id="PF13354"/>
    </source>
</evidence>
<name>A0ABQ2SFU1_9DEIO</name>
<dbReference type="PANTHER" id="PTHR35333:SF4">
    <property type="entry name" value="SLR0121 PROTEIN"/>
    <property type="match status" value="1"/>
</dbReference>
<accession>A0ABQ2SFU1</accession>
<sequence>MPTSPAQPPRPEPQPTESLLPEPQPTASRRPQPRPARRLPPGHLTAACLTLAALLPTHAHAAPVTITAAWSGTAYRLTLRGLTPTDGTLRAEPDRSGATLTFRAALPPLNRTVRTATGDLTITIKGHTVTARTADRRPLRVNLSYIRPGVIPGQDATTAIDLYPPESWTEYQPEPTTPCTPSRPGAGVPGAGVPSAGVPELPYQPPTFATGPVGFYLAQIDPRTGTPLRVITHDPDSLYPLASTYKQVIAWAAYRDINAGTLTLNTRLTVTEANRSIETYQPGTRTVQNLITQAITRSENTASDILHLHLTPQRVQALADAHGTCHTRVNMTTKAWWAAQAGLLPGVYGPDLPTSAQQAFTAPPEQQAATAAQAVTQAQTLNADTLLNALDRYFYSPAYHPQTEVYLQNRSTPREWATLITRQYLDPTLTPTNRSALRRTLAQGCCRVNDPSVTYWGSKAGSGWRNLTMSGLLTLNTGQTFVYAYFNTGSDLMDSALIEQQLPSVAQYILQNARRIGKSTP</sequence>